<feature type="domain" description="JmjC" evidence="13">
    <location>
        <begin position="153"/>
        <end position="316"/>
    </location>
</feature>
<accession>A0ABD2QQ65</accession>
<evidence type="ECO:0000256" key="11">
    <source>
        <dbReference type="ARBA" id="ARBA00038068"/>
    </source>
</evidence>
<dbReference type="Pfam" id="PF02373">
    <property type="entry name" value="JmjC"/>
    <property type="match status" value="1"/>
</dbReference>
<comment type="similarity">
    <text evidence="11">Belongs to the JMJD6 family.</text>
</comment>
<dbReference type="Gene3D" id="2.60.120.650">
    <property type="entry name" value="Cupin"/>
    <property type="match status" value="1"/>
</dbReference>
<feature type="region of interest" description="Disordered" evidence="12">
    <location>
        <begin position="346"/>
        <end position="379"/>
    </location>
</feature>
<dbReference type="GO" id="GO:0005634">
    <property type="term" value="C:nucleus"/>
    <property type="evidence" value="ECO:0007669"/>
    <property type="project" value="UniProtKB-SubCell"/>
</dbReference>
<gene>
    <name evidence="14" type="primary">JMJD6</name>
    <name evidence="14" type="ORF">Ciccas_000033</name>
</gene>
<dbReference type="GO" id="GO:0006325">
    <property type="term" value="P:chromatin organization"/>
    <property type="evidence" value="ECO:0007669"/>
    <property type="project" value="UniProtKB-KW"/>
</dbReference>
<comment type="subcellular location">
    <subcellularLocation>
        <location evidence="2">Nucleus</location>
    </subcellularLocation>
</comment>
<proteinExistence type="inferred from homology"/>
<dbReference type="InterPro" id="IPR050910">
    <property type="entry name" value="JMJD6_ArgDemeth/LysHydrox"/>
</dbReference>
<evidence type="ECO:0000256" key="1">
    <source>
        <dbReference type="ARBA" id="ARBA00001954"/>
    </source>
</evidence>
<dbReference type="SMART" id="SM00558">
    <property type="entry name" value="JmjC"/>
    <property type="match status" value="1"/>
</dbReference>
<evidence type="ECO:0000256" key="4">
    <source>
        <dbReference type="ARBA" id="ARBA00022853"/>
    </source>
</evidence>
<evidence type="ECO:0000256" key="2">
    <source>
        <dbReference type="ARBA" id="ARBA00004123"/>
    </source>
</evidence>
<evidence type="ECO:0000256" key="12">
    <source>
        <dbReference type="SAM" id="MobiDB-lite"/>
    </source>
</evidence>
<dbReference type="GO" id="GO:0046872">
    <property type="term" value="F:metal ion binding"/>
    <property type="evidence" value="ECO:0007669"/>
    <property type="project" value="UniProtKB-KW"/>
</dbReference>
<keyword evidence="4" id="KW-0156">Chromatin regulator</keyword>
<dbReference type="Gene3D" id="1.20.1280.270">
    <property type="match status" value="1"/>
</dbReference>
<keyword evidence="5" id="KW-0223">Dioxygenase</keyword>
<dbReference type="PANTHER" id="PTHR12480">
    <property type="entry name" value="ARGININE DEMETHYLASE AND LYSYL-HYDROXYLASE JMJD"/>
    <property type="match status" value="1"/>
</dbReference>
<feature type="compositionally biased region" description="Low complexity" evidence="12">
    <location>
        <begin position="353"/>
        <end position="375"/>
    </location>
</feature>
<keyword evidence="6" id="KW-0560">Oxidoreductase</keyword>
<keyword evidence="7" id="KW-0408">Iron</keyword>
<evidence type="ECO:0000256" key="5">
    <source>
        <dbReference type="ARBA" id="ARBA00022964"/>
    </source>
</evidence>
<name>A0ABD2QQ65_9PLAT</name>
<keyword evidence="3" id="KW-0479">Metal-binding</keyword>
<dbReference type="SUPFAM" id="SSF51197">
    <property type="entry name" value="Clavaminate synthase-like"/>
    <property type="match status" value="1"/>
</dbReference>
<keyword evidence="8" id="KW-0805">Transcription regulation</keyword>
<comment type="cofactor">
    <cofactor evidence="1">
        <name>Fe(2+)</name>
        <dbReference type="ChEBI" id="CHEBI:29033"/>
    </cofactor>
</comment>
<evidence type="ECO:0000256" key="10">
    <source>
        <dbReference type="ARBA" id="ARBA00023242"/>
    </source>
</evidence>
<evidence type="ECO:0000313" key="14">
    <source>
        <dbReference type="EMBL" id="KAL3321277.1"/>
    </source>
</evidence>
<keyword evidence="9" id="KW-0804">Transcription</keyword>
<evidence type="ECO:0000256" key="3">
    <source>
        <dbReference type="ARBA" id="ARBA00022723"/>
    </source>
</evidence>
<dbReference type="EMBL" id="JBJKFK010000002">
    <property type="protein sequence ID" value="KAL3321277.1"/>
    <property type="molecule type" value="Genomic_DNA"/>
</dbReference>
<dbReference type="AlphaFoldDB" id="A0ABD2QQ65"/>
<evidence type="ECO:0000256" key="6">
    <source>
        <dbReference type="ARBA" id="ARBA00023002"/>
    </source>
</evidence>
<dbReference type="PROSITE" id="PS51184">
    <property type="entry name" value="JMJC"/>
    <property type="match status" value="1"/>
</dbReference>
<evidence type="ECO:0000256" key="9">
    <source>
        <dbReference type="ARBA" id="ARBA00023163"/>
    </source>
</evidence>
<evidence type="ECO:0000313" key="15">
    <source>
        <dbReference type="Proteomes" id="UP001626550"/>
    </source>
</evidence>
<keyword evidence="15" id="KW-1185">Reference proteome</keyword>
<comment type="caution">
    <text evidence="14">The sequence shown here is derived from an EMBL/GenBank/DDBJ whole genome shotgun (WGS) entry which is preliminary data.</text>
</comment>
<evidence type="ECO:0000256" key="7">
    <source>
        <dbReference type="ARBA" id="ARBA00023004"/>
    </source>
</evidence>
<organism evidence="14 15">
    <name type="scientific">Cichlidogyrus casuarinus</name>
    <dbReference type="NCBI Taxonomy" id="1844966"/>
    <lineage>
        <taxon>Eukaryota</taxon>
        <taxon>Metazoa</taxon>
        <taxon>Spiralia</taxon>
        <taxon>Lophotrochozoa</taxon>
        <taxon>Platyhelminthes</taxon>
        <taxon>Monogenea</taxon>
        <taxon>Monopisthocotylea</taxon>
        <taxon>Dactylogyridea</taxon>
        <taxon>Ancyrocephalidae</taxon>
        <taxon>Cichlidogyrus</taxon>
    </lineage>
</organism>
<dbReference type="InterPro" id="IPR003347">
    <property type="entry name" value="JmjC_dom"/>
</dbReference>
<reference evidence="14 15" key="1">
    <citation type="submission" date="2024-11" db="EMBL/GenBank/DDBJ databases">
        <title>Adaptive evolution of stress response genes in parasites aligns with host niche diversity.</title>
        <authorList>
            <person name="Hahn C."/>
            <person name="Resl P."/>
        </authorList>
    </citation>
    <scope>NUCLEOTIDE SEQUENCE [LARGE SCALE GENOMIC DNA]</scope>
    <source>
        <strain evidence="14">EGGRZ-B1_66</strain>
        <tissue evidence="14">Body</tissue>
    </source>
</reference>
<evidence type="ECO:0000256" key="8">
    <source>
        <dbReference type="ARBA" id="ARBA00023015"/>
    </source>
</evidence>
<keyword evidence="10" id="KW-0539">Nucleus</keyword>
<protein>
    <submittedName>
        <fullName evidence="14">Jumonji domain-containing protein 6</fullName>
    </submittedName>
</protein>
<sequence length="395" mass="45347">MDEINDLNLAPSSLLESKIWDAKVLARPEISKSKFDWQQFNHAESCNLNPDQFPDTIERIDFRKVSNEQFRNEYEYPYKPVMITNGQNSWPAMRKWTLRRLMKKYRNQRFKCGESDDGHSVKIKLKYFIQYMLTNTDDSPLYIFDGSFGEHPKKRKLLEDYYILPYFSEDLFQYGGESRRPPYRWFLLGPKRSGSGIHIDPLGTSAWNALISGKKLWCLFPPNTPKSMIKPQIGEGGKNKNEAITWFKYVYVRTQGSLWPPEFKPIVTVQQPGETIFVPGGWWHVVLNLDHTVAVTQNMCSSGNFRVVWHKTSRARPKFASRMLSVLKEMRPDLFTIASTVDINRPIDGVPQSSSSSGSSSSSSSASSSCDSNSSSDKESYIREALLKYVPTLVI</sequence>
<evidence type="ECO:0000259" key="13">
    <source>
        <dbReference type="PROSITE" id="PS51184"/>
    </source>
</evidence>
<dbReference type="PANTHER" id="PTHR12480:SF32">
    <property type="entry name" value="BIFUNCTIONAL ARGININE DEMETHYLASE AND LYSYL-HYDROXYLASE JMJD6"/>
    <property type="match status" value="1"/>
</dbReference>
<dbReference type="Proteomes" id="UP001626550">
    <property type="component" value="Unassembled WGS sequence"/>
</dbReference>
<dbReference type="GO" id="GO:0051213">
    <property type="term" value="F:dioxygenase activity"/>
    <property type="evidence" value="ECO:0007669"/>
    <property type="project" value="UniProtKB-KW"/>
</dbReference>